<evidence type="ECO:0000313" key="1">
    <source>
        <dbReference type="EMBL" id="TCC90975.1"/>
    </source>
</evidence>
<dbReference type="InterPro" id="IPR020503">
    <property type="entry name" value="Uncharacterised_Rv2561"/>
</dbReference>
<gene>
    <name evidence="1" type="ORF">EZ444_19865</name>
</gene>
<keyword evidence="2" id="KW-1185">Reference proteome</keyword>
<name>A0A4R0MV14_9SPHI</name>
<evidence type="ECO:0000313" key="2">
    <source>
        <dbReference type="Proteomes" id="UP000291117"/>
    </source>
</evidence>
<dbReference type="Proteomes" id="UP000291117">
    <property type="component" value="Unassembled WGS sequence"/>
</dbReference>
<dbReference type="AlphaFoldDB" id="A0A4R0MV14"/>
<dbReference type="Pfam" id="PF10851">
    <property type="entry name" value="DUF2652"/>
    <property type="match status" value="1"/>
</dbReference>
<organism evidence="1 2">
    <name type="scientific">Pedobacter hiemivivus</name>
    <dbReference type="NCBI Taxonomy" id="2530454"/>
    <lineage>
        <taxon>Bacteria</taxon>
        <taxon>Pseudomonadati</taxon>
        <taxon>Bacteroidota</taxon>
        <taxon>Sphingobacteriia</taxon>
        <taxon>Sphingobacteriales</taxon>
        <taxon>Sphingobacteriaceae</taxon>
        <taxon>Pedobacter</taxon>
    </lineage>
</organism>
<reference evidence="1 2" key="1">
    <citation type="submission" date="2019-02" db="EMBL/GenBank/DDBJ databases">
        <title>Pedobacter sp. RP-3-8 sp. nov., isolated from Arctic soil.</title>
        <authorList>
            <person name="Dahal R.H."/>
        </authorList>
    </citation>
    <scope>NUCLEOTIDE SEQUENCE [LARGE SCALE GENOMIC DNA]</scope>
    <source>
        <strain evidence="1 2">RP-3-8</strain>
    </source>
</reference>
<proteinExistence type="predicted"/>
<sequence length="355" mass="41271">METKGLLFIPDISGFSRFVTESEINHSRMIIQELLELLINANQIGLEVSEIEGDAILFYKFGEPPQLKELYKQVEKMFCQFHKNLMAYDRRKYCQCKACISAANLSLKVITHYGEFTEYHVKNFSKLIGKDVIVAHQLLKNDIAQHEYWLVTKDLLHNHPLADFTGWMNWNDSIKQTESGDIHFHYTQLSELKNEIHDDPLPPLNLSDKRKILSASSLYETDIITLFHIAGAFEYRHLWWEGVEKVEEINHSLPRVGMQSIWTLNNGKMLYYSSSYSYTDDKVEFTETDEKGDQVTYFTLVKIADNKAKLIIDVYKTRNWLTDFILGSSGQKKMEATLKKSLENIIPLLEKMPIL</sequence>
<accession>A0A4R0MV14</accession>
<protein>
    <submittedName>
        <fullName evidence="1">DUF2652 domain-containing protein</fullName>
    </submittedName>
</protein>
<comment type="caution">
    <text evidence="1">The sequence shown here is derived from an EMBL/GenBank/DDBJ whole genome shotgun (WGS) entry which is preliminary data.</text>
</comment>
<dbReference type="EMBL" id="SJSM01000016">
    <property type="protein sequence ID" value="TCC90975.1"/>
    <property type="molecule type" value="Genomic_DNA"/>
</dbReference>
<dbReference type="RefSeq" id="WP_131610898.1">
    <property type="nucleotide sequence ID" value="NZ_SJSM01000016.1"/>
</dbReference>
<dbReference type="OrthoDB" id="625021at2"/>